<dbReference type="EMBL" id="JBHTBS010000012">
    <property type="protein sequence ID" value="MFC7339134.1"/>
    <property type="molecule type" value="Genomic_DNA"/>
</dbReference>
<comment type="caution">
    <text evidence="1">The sequence shown here is derived from an EMBL/GenBank/DDBJ whole genome shotgun (WGS) entry which is preliminary data.</text>
</comment>
<name>A0ABW2L9L6_9BACT</name>
<protein>
    <submittedName>
        <fullName evidence="1">Type I-C CRISPR-associated protein Cas8c/Csd1</fullName>
    </submittedName>
</protein>
<dbReference type="RefSeq" id="WP_379715353.1">
    <property type="nucleotide sequence ID" value="NZ_JBHTBS010000012.1"/>
</dbReference>
<dbReference type="Proteomes" id="UP001596472">
    <property type="component" value="Unassembled WGS sequence"/>
</dbReference>
<reference evidence="2" key="1">
    <citation type="journal article" date="2019" name="Int. J. Syst. Evol. Microbiol.">
        <title>The Global Catalogue of Microorganisms (GCM) 10K type strain sequencing project: providing services to taxonomists for standard genome sequencing and annotation.</title>
        <authorList>
            <consortium name="The Broad Institute Genomics Platform"/>
            <consortium name="The Broad Institute Genome Sequencing Center for Infectious Disease"/>
            <person name="Wu L."/>
            <person name="Ma J."/>
        </authorList>
    </citation>
    <scope>NUCLEOTIDE SEQUENCE [LARGE SCALE GENOMIC DNA]</scope>
    <source>
        <strain evidence="2">CGMCC 4.1467</strain>
    </source>
</reference>
<dbReference type="InterPro" id="IPR010144">
    <property type="entry name" value="CRISPR-assoc_prot_Csd1-typ"/>
</dbReference>
<proteinExistence type="predicted"/>
<dbReference type="NCBIfam" id="TIGR01863">
    <property type="entry name" value="cas_Csd1"/>
    <property type="match status" value="1"/>
</dbReference>
<evidence type="ECO:0000313" key="2">
    <source>
        <dbReference type="Proteomes" id="UP001596472"/>
    </source>
</evidence>
<dbReference type="Pfam" id="PF09709">
    <property type="entry name" value="Cas_Csd1"/>
    <property type="match status" value="1"/>
</dbReference>
<keyword evidence="2" id="KW-1185">Reference proteome</keyword>
<organism evidence="1 2">
    <name type="scientific">Haloferula chungangensis</name>
    <dbReference type="NCBI Taxonomy" id="1048331"/>
    <lineage>
        <taxon>Bacteria</taxon>
        <taxon>Pseudomonadati</taxon>
        <taxon>Verrucomicrobiota</taxon>
        <taxon>Verrucomicrobiia</taxon>
        <taxon>Verrucomicrobiales</taxon>
        <taxon>Verrucomicrobiaceae</taxon>
        <taxon>Haloferula</taxon>
    </lineage>
</organism>
<gene>
    <name evidence="1" type="primary">cas8c</name>
    <name evidence="1" type="ORF">ACFQY0_18215</name>
</gene>
<evidence type="ECO:0000313" key="1">
    <source>
        <dbReference type="EMBL" id="MFC7339134.1"/>
    </source>
</evidence>
<dbReference type="CDD" id="cd09757">
    <property type="entry name" value="Cas8c_I-C"/>
    <property type="match status" value="1"/>
</dbReference>
<accession>A0ABW2L9L6</accession>
<sequence length="593" mass="66117">MILNSLSDLYTRLADDSDYEIAKPGYSPQNISFRVVLKPDGSLFAIQDARIKDAKGKLRSSRELVIGEAKPPGAGINPGLLWDNTTYMLGYKKDDPKPERTEQSFEAFRERHLALENEIAHPHFSSVCRFLENWSPEKAAEYVDAHPEIDELTTGFGLFSIQGESKPVNEQREILDWWDMREPASDSTLGQCLITGASGKPIARLHPKIKSVAGAQSAGASLVSFNAPAYESYGKDQSFNAPVSEKAAFQYGTALNALLSGKQSAKHRIRIGDTTCVFWTDKKSIVEDTFGIFATEGSNAATQAQDPDLRSKIELFLKQLRSGSQPDDDLDVNPSETQFFLLGLAPNAARLSVRFFHRSTVKELIENLRAHHRDIAIVREWEETKGKRLPDPEFPAYWQLLAQTARVSDEISPLLGGSLMRAILQNTAYPEALYSAVIRRIRADREVNYLRAAIIKGILTRNHNQTIATMLDTENTDPAYLLGRLFAALEKTQTDALGELNSGLRDKFYSSASATPASVYPRILRTYQHHLAKLTGGHKINRERLVQEILDGIPATGFPSNFNLKSQGIFALGYYHQRKDFFTKKDTSDSNAS</sequence>